<accession>A0AA39C770</accession>
<dbReference type="InterPro" id="IPR029063">
    <property type="entry name" value="SAM-dependent_MTases_sf"/>
</dbReference>
<dbReference type="PANTHER" id="PTHR12315">
    <property type="entry name" value="BICOID-INTERACTING PROTEIN RELATED"/>
    <property type="match status" value="1"/>
</dbReference>
<dbReference type="GO" id="GO:2000632">
    <property type="term" value="P:negative regulation of pre-miRNA processing"/>
    <property type="evidence" value="ECO:0007669"/>
    <property type="project" value="TreeGrafter"/>
</dbReference>
<dbReference type="EC" id="2.1.1.-" evidence="6"/>
<name>A0AA39C770_9HYME</name>
<dbReference type="GO" id="GO:0032259">
    <property type="term" value="P:methylation"/>
    <property type="evidence" value="ECO:0007669"/>
    <property type="project" value="UniProtKB-KW"/>
</dbReference>
<comment type="similarity">
    <text evidence="1 6">Belongs to the methyltransferase superfamily.</text>
</comment>
<dbReference type="Pfam" id="PF06859">
    <property type="entry name" value="Bin3"/>
    <property type="match status" value="1"/>
</dbReference>
<dbReference type="GO" id="GO:0008171">
    <property type="term" value="F:O-methyltransferase activity"/>
    <property type="evidence" value="ECO:0007669"/>
    <property type="project" value="UniProtKB-UniRule"/>
</dbReference>
<reference evidence="8" key="2">
    <citation type="submission" date="2023-03" db="EMBL/GenBank/DDBJ databases">
        <authorList>
            <person name="Inwood S.N."/>
            <person name="Skelly J.G."/>
            <person name="Guhlin J."/>
            <person name="Harrop T.W.R."/>
            <person name="Goldson S.G."/>
            <person name="Dearden P.K."/>
        </authorList>
    </citation>
    <scope>NUCLEOTIDE SEQUENCE</scope>
    <source>
        <strain evidence="8">Irish</strain>
        <tissue evidence="8">Whole body</tissue>
    </source>
</reference>
<evidence type="ECO:0000256" key="1">
    <source>
        <dbReference type="ARBA" id="ARBA00008361"/>
    </source>
</evidence>
<dbReference type="PROSITE" id="PS51515">
    <property type="entry name" value="BIN3_SAM"/>
    <property type="match status" value="1"/>
</dbReference>
<dbReference type="SUPFAM" id="SSF53335">
    <property type="entry name" value="S-adenosyl-L-methionine-dependent methyltransferases"/>
    <property type="match status" value="1"/>
</dbReference>
<reference evidence="8" key="1">
    <citation type="journal article" date="2023" name="bioRxiv">
        <title>Scaffold-level genome assemblies of two parasitoid biocontrol wasps reveal the parthenogenesis mechanism and an associated novel virus.</title>
        <authorList>
            <person name="Inwood S."/>
            <person name="Skelly J."/>
            <person name="Guhlin J."/>
            <person name="Harrop T."/>
            <person name="Goldson S."/>
            <person name="Dearden P."/>
        </authorList>
    </citation>
    <scope>NUCLEOTIDE SEQUENCE</scope>
    <source>
        <strain evidence="8">Irish</strain>
        <tissue evidence="8">Whole body</tissue>
    </source>
</reference>
<dbReference type="PANTHER" id="PTHR12315:SF1">
    <property type="entry name" value="RNA 5'-MONOPHOSPHATE METHYLTRANSFERASE"/>
    <property type="match status" value="1"/>
</dbReference>
<keyword evidence="2 6" id="KW-0489">Methyltransferase</keyword>
<evidence type="ECO:0000259" key="7">
    <source>
        <dbReference type="PROSITE" id="PS51515"/>
    </source>
</evidence>
<evidence type="ECO:0000256" key="6">
    <source>
        <dbReference type="RuleBase" id="RU367087"/>
    </source>
</evidence>
<feature type="domain" description="Bin3-type SAM" evidence="7">
    <location>
        <begin position="1"/>
        <end position="245"/>
    </location>
</feature>
<sequence length="247" mass="28963">MSAKKKVDDDNSDPGASRYGNFINYYQFHHVVERVRQLPQHVWQSRHPVRKYIGLDVGCNAGDLTIALWQFLKDNLSSDIDVNVLGVDLDPVLIQRARESHLNSSVDFECLDFCCTHDRDNIIGNYLKRFDKEKFDVIFCFSITMWIHLNHGDEGLVKFLEDICERTELVVIEPQLWKNYRNASRRLRRSGEMDFPLINTLKLTGDMVKHIENIVCGDKCRFEKITITNDNNWGRKVLIFRRFNLQP</sequence>
<protein>
    <recommendedName>
        <fullName evidence="6">RNA methyltransferase</fullName>
        <ecNumber evidence="6">2.1.1.-</ecNumber>
    </recommendedName>
</protein>
<dbReference type="EMBL" id="JAQQBS010001424">
    <property type="protein sequence ID" value="KAK0158720.1"/>
    <property type="molecule type" value="Genomic_DNA"/>
</dbReference>
<organism evidence="8 9">
    <name type="scientific">Microctonus aethiopoides</name>
    <dbReference type="NCBI Taxonomy" id="144406"/>
    <lineage>
        <taxon>Eukaryota</taxon>
        <taxon>Metazoa</taxon>
        <taxon>Ecdysozoa</taxon>
        <taxon>Arthropoda</taxon>
        <taxon>Hexapoda</taxon>
        <taxon>Insecta</taxon>
        <taxon>Pterygota</taxon>
        <taxon>Neoptera</taxon>
        <taxon>Endopterygota</taxon>
        <taxon>Hymenoptera</taxon>
        <taxon>Apocrita</taxon>
        <taxon>Ichneumonoidea</taxon>
        <taxon>Braconidae</taxon>
        <taxon>Euphorinae</taxon>
        <taxon>Microctonus</taxon>
    </lineage>
</organism>
<evidence type="ECO:0000256" key="5">
    <source>
        <dbReference type="PROSITE-ProRule" id="PRU00848"/>
    </source>
</evidence>
<dbReference type="CDD" id="cd02440">
    <property type="entry name" value="AdoMet_MTases"/>
    <property type="match status" value="1"/>
</dbReference>
<comment type="caution">
    <text evidence="8">The sequence shown here is derived from an EMBL/GenBank/DDBJ whole genome shotgun (WGS) entry which is preliminary data.</text>
</comment>
<evidence type="ECO:0000256" key="4">
    <source>
        <dbReference type="ARBA" id="ARBA00022691"/>
    </source>
</evidence>
<evidence type="ECO:0000313" key="9">
    <source>
        <dbReference type="Proteomes" id="UP001168990"/>
    </source>
</evidence>
<proteinExistence type="inferred from homology"/>
<keyword evidence="4 5" id="KW-0949">S-adenosyl-L-methionine</keyword>
<evidence type="ECO:0000256" key="2">
    <source>
        <dbReference type="ARBA" id="ARBA00022603"/>
    </source>
</evidence>
<dbReference type="InterPro" id="IPR024160">
    <property type="entry name" value="BIN3_SAM-bd_dom"/>
</dbReference>
<evidence type="ECO:0000256" key="3">
    <source>
        <dbReference type="ARBA" id="ARBA00022679"/>
    </source>
</evidence>
<dbReference type="GO" id="GO:0005737">
    <property type="term" value="C:cytoplasm"/>
    <property type="evidence" value="ECO:0007669"/>
    <property type="project" value="TreeGrafter"/>
</dbReference>
<dbReference type="InterPro" id="IPR039772">
    <property type="entry name" value="Bin3-like"/>
</dbReference>
<keyword evidence="3 6" id="KW-0808">Transferase</keyword>
<dbReference type="InterPro" id="IPR010675">
    <property type="entry name" value="Bin3_C"/>
</dbReference>
<evidence type="ECO:0000313" key="8">
    <source>
        <dbReference type="EMBL" id="KAK0158720.1"/>
    </source>
</evidence>
<dbReference type="GO" id="GO:0008173">
    <property type="term" value="F:RNA methyltransferase activity"/>
    <property type="evidence" value="ECO:0007669"/>
    <property type="project" value="UniProtKB-UniRule"/>
</dbReference>
<dbReference type="Gene3D" id="3.40.50.150">
    <property type="entry name" value="Vaccinia Virus protein VP39"/>
    <property type="match status" value="1"/>
</dbReference>
<dbReference type="Proteomes" id="UP001168990">
    <property type="component" value="Unassembled WGS sequence"/>
</dbReference>
<keyword evidence="9" id="KW-1185">Reference proteome</keyword>
<gene>
    <name evidence="8" type="ORF">PV328_009692</name>
</gene>
<dbReference type="AlphaFoldDB" id="A0AA39C770"/>